<proteinExistence type="predicted"/>
<evidence type="ECO:0000313" key="2">
    <source>
        <dbReference type="EMBL" id="SEB44426.1"/>
    </source>
</evidence>
<evidence type="ECO:0000256" key="1">
    <source>
        <dbReference type="SAM" id="Phobius"/>
    </source>
</evidence>
<dbReference type="AlphaFoldDB" id="A0AB38A4W5"/>
<dbReference type="EMBL" id="FNSH01000001">
    <property type="protein sequence ID" value="SEB44426.1"/>
    <property type="molecule type" value="Genomic_DNA"/>
</dbReference>
<keyword evidence="1" id="KW-0812">Transmembrane</keyword>
<sequence length="66" mass="7530">MTYTKKSARNHHSRSAQYPKGKYSLPLYKQDDFKLGFFAGAAFSFVLIYAFVFLCLVPVMQQMAGI</sequence>
<gene>
    <name evidence="2" type="ORF">SAMN04489746_0242</name>
</gene>
<protein>
    <submittedName>
        <fullName evidence="2">Uncharacterized protein</fullName>
    </submittedName>
</protein>
<keyword evidence="1" id="KW-0472">Membrane</keyword>
<keyword evidence="1" id="KW-1133">Transmembrane helix</keyword>
<organism evidence="2 3">
    <name type="scientific">Atopobium minutum</name>
    <dbReference type="NCBI Taxonomy" id="1381"/>
    <lineage>
        <taxon>Bacteria</taxon>
        <taxon>Bacillati</taxon>
        <taxon>Actinomycetota</taxon>
        <taxon>Coriobacteriia</taxon>
        <taxon>Coriobacteriales</taxon>
        <taxon>Atopobiaceae</taxon>
        <taxon>Atopobium</taxon>
    </lineage>
</organism>
<evidence type="ECO:0000313" key="3">
    <source>
        <dbReference type="Proteomes" id="UP000183687"/>
    </source>
</evidence>
<name>A0AB38A4W5_9ACTN</name>
<reference evidence="2 3" key="1">
    <citation type="submission" date="2016-10" db="EMBL/GenBank/DDBJ databases">
        <authorList>
            <person name="Varghese N."/>
            <person name="Submissions S."/>
        </authorList>
    </citation>
    <scope>NUCLEOTIDE SEQUENCE [LARGE SCALE GENOMIC DNA]</scope>
    <source>
        <strain evidence="2 3">DSM 20586</strain>
    </source>
</reference>
<comment type="caution">
    <text evidence="2">The sequence shown here is derived from an EMBL/GenBank/DDBJ whole genome shotgun (WGS) entry which is preliminary data.</text>
</comment>
<accession>A0AB38A4W5</accession>
<dbReference type="Proteomes" id="UP000183687">
    <property type="component" value="Unassembled WGS sequence"/>
</dbReference>
<feature type="transmembrane region" description="Helical" evidence="1">
    <location>
        <begin position="35"/>
        <end position="57"/>
    </location>
</feature>